<accession>A0A8J5M190</accession>
<feature type="transmembrane region" description="Helical" evidence="2">
    <location>
        <begin position="12"/>
        <end position="29"/>
    </location>
</feature>
<keyword evidence="2" id="KW-0472">Membrane</keyword>
<keyword evidence="2" id="KW-0812">Transmembrane</keyword>
<sequence>MVVGFRKALKLIILGLCIFYGSSYFTFLLKEQGVDPSIRAEVWEFLLGCYTLNSTTENRKQLRMTRREWYKDLVKQCQMMHSSIGTGNLAFVVGSKVMDVRTLSKDNSDKQLEATSENNSGTSTELVSARMSTDNAAYN</sequence>
<evidence type="ECO:0000313" key="3">
    <source>
        <dbReference type="EMBL" id="KAG6531221.1"/>
    </source>
</evidence>
<proteinExistence type="predicted"/>
<gene>
    <name evidence="3" type="ORF">ZIOFF_005011</name>
</gene>
<keyword evidence="2" id="KW-1133">Transmembrane helix</keyword>
<reference evidence="3 4" key="1">
    <citation type="submission" date="2020-08" db="EMBL/GenBank/DDBJ databases">
        <title>Plant Genome Project.</title>
        <authorList>
            <person name="Zhang R.-G."/>
        </authorList>
    </citation>
    <scope>NUCLEOTIDE SEQUENCE [LARGE SCALE GENOMIC DNA]</scope>
    <source>
        <tissue evidence="3">Rhizome</tissue>
    </source>
</reference>
<evidence type="ECO:0008006" key="5">
    <source>
        <dbReference type="Google" id="ProtNLM"/>
    </source>
</evidence>
<dbReference type="AlphaFoldDB" id="A0A8J5M190"/>
<evidence type="ECO:0000256" key="2">
    <source>
        <dbReference type="SAM" id="Phobius"/>
    </source>
</evidence>
<dbReference type="SUPFAM" id="SSF47923">
    <property type="entry name" value="Ypt/Rab-GAP domain of gyp1p"/>
    <property type="match status" value="1"/>
</dbReference>
<feature type="compositionally biased region" description="Polar residues" evidence="1">
    <location>
        <begin position="113"/>
        <end position="139"/>
    </location>
</feature>
<feature type="region of interest" description="Disordered" evidence="1">
    <location>
        <begin position="109"/>
        <end position="139"/>
    </location>
</feature>
<name>A0A8J5M190_ZINOF</name>
<dbReference type="InterPro" id="IPR035969">
    <property type="entry name" value="Rab-GAP_TBC_sf"/>
</dbReference>
<dbReference type="Proteomes" id="UP000734854">
    <property type="component" value="Unassembled WGS sequence"/>
</dbReference>
<protein>
    <recommendedName>
        <fullName evidence="5">Rab-GAP TBC domain-containing protein</fullName>
    </recommendedName>
</protein>
<dbReference type="EMBL" id="JACMSC010000002">
    <property type="protein sequence ID" value="KAG6531221.1"/>
    <property type="molecule type" value="Genomic_DNA"/>
</dbReference>
<keyword evidence="4" id="KW-1185">Reference proteome</keyword>
<evidence type="ECO:0000256" key="1">
    <source>
        <dbReference type="SAM" id="MobiDB-lite"/>
    </source>
</evidence>
<comment type="caution">
    <text evidence="3">The sequence shown here is derived from an EMBL/GenBank/DDBJ whole genome shotgun (WGS) entry which is preliminary data.</text>
</comment>
<organism evidence="3 4">
    <name type="scientific">Zingiber officinale</name>
    <name type="common">Ginger</name>
    <name type="synonym">Amomum zingiber</name>
    <dbReference type="NCBI Taxonomy" id="94328"/>
    <lineage>
        <taxon>Eukaryota</taxon>
        <taxon>Viridiplantae</taxon>
        <taxon>Streptophyta</taxon>
        <taxon>Embryophyta</taxon>
        <taxon>Tracheophyta</taxon>
        <taxon>Spermatophyta</taxon>
        <taxon>Magnoliopsida</taxon>
        <taxon>Liliopsida</taxon>
        <taxon>Zingiberales</taxon>
        <taxon>Zingiberaceae</taxon>
        <taxon>Zingiber</taxon>
    </lineage>
</organism>
<evidence type="ECO:0000313" key="4">
    <source>
        <dbReference type="Proteomes" id="UP000734854"/>
    </source>
</evidence>